<dbReference type="Gramene" id="PAN46969">
    <property type="protein sequence ID" value="PAN46969"/>
    <property type="gene ID" value="PAHAL_9G228000"/>
</dbReference>
<dbReference type="Proteomes" id="UP000243499">
    <property type="component" value="Chromosome 9"/>
</dbReference>
<organism evidence="2">
    <name type="scientific">Panicum hallii</name>
    <dbReference type="NCBI Taxonomy" id="206008"/>
    <lineage>
        <taxon>Eukaryota</taxon>
        <taxon>Viridiplantae</taxon>
        <taxon>Streptophyta</taxon>
        <taxon>Embryophyta</taxon>
        <taxon>Tracheophyta</taxon>
        <taxon>Spermatophyta</taxon>
        <taxon>Magnoliopsida</taxon>
        <taxon>Liliopsida</taxon>
        <taxon>Poales</taxon>
        <taxon>Poaceae</taxon>
        <taxon>PACMAD clade</taxon>
        <taxon>Panicoideae</taxon>
        <taxon>Panicodae</taxon>
        <taxon>Paniceae</taxon>
        <taxon>Panicinae</taxon>
        <taxon>Panicum</taxon>
        <taxon>Panicum sect. Panicum</taxon>
    </lineage>
</organism>
<name>A0A2S3ILM8_9POAL</name>
<feature type="region of interest" description="Disordered" evidence="1">
    <location>
        <begin position="18"/>
        <end position="37"/>
    </location>
</feature>
<dbReference type="EMBL" id="CM008054">
    <property type="protein sequence ID" value="PAN46969.1"/>
    <property type="molecule type" value="Genomic_DNA"/>
</dbReference>
<accession>A0A2S3ILM8</accession>
<evidence type="ECO:0000313" key="2">
    <source>
        <dbReference type="EMBL" id="PAN46969.1"/>
    </source>
</evidence>
<reference evidence="2" key="1">
    <citation type="submission" date="2018-04" db="EMBL/GenBank/DDBJ databases">
        <title>WGS assembly of Panicum hallii.</title>
        <authorList>
            <person name="Lovell J."/>
            <person name="Jenkins J."/>
            <person name="Lowry D."/>
            <person name="Mamidi S."/>
            <person name="Sreedasyam A."/>
            <person name="Weng X."/>
            <person name="Barry K."/>
            <person name="Bonette J."/>
            <person name="Campitelli B."/>
            <person name="Daum C."/>
            <person name="Gordon S."/>
            <person name="Gould B."/>
            <person name="Lipzen A."/>
            <person name="Macqueen A."/>
            <person name="Palacio-Mejia J."/>
            <person name="Plott C."/>
            <person name="Shakirov E."/>
            <person name="Shu S."/>
            <person name="Yoshinaga Y."/>
            <person name="Zane M."/>
            <person name="Rokhsar D."/>
            <person name="Grimwood J."/>
            <person name="Schmutz J."/>
            <person name="Juenger T."/>
        </authorList>
    </citation>
    <scope>NUCLEOTIDE SEQUENCE [LARGE SCALE GENOMIC DNA]</scope>
    <source>
        <strain evidence="2">FIL2</strain>
    </source>
</reference>
<dbReference type="AlphaFoldDB" id="A0A2S3ILM8"/>
<feature type="compositionally biased region" description="Basic and acidic residues" evidence="1">
    <location>
        <begin position="18"/>
        <end position="34"/>
    </location>
</feature>
<gene>
    <name evidence="2" type="ORF">PAHAL_9G228000</name>
</gene>
<sequence>MANWGQARPMAIASSRVNREGRLGLAGKREDRQGRLSTASCTCLSCVILSLPTASKGHVPIAGQSSLSFQSAGQSPLGKADSDDLYHLLKYHQRKSLRMITPTTFLRESRNQQ</sequence>
<proteinExistence type="predicted"/>
<protein>
    <submittedName>
        <fullName evidence="2">Uncharacterized protein</fullName>
    </submittedName>
</protein>
<evidence type="ECO:0000256" key="1">
    <source>
        <dbReference type="SAM" id="MobiDB-lite"/>
    </source>
</evidence>